<sequence>MSKLSAVLEQLPDGSSREMNFYDSSFFKEAGKRLPTPSQVKALSKDAHTSPRPKPVIFKDSEVFVKFGPYVTIAEAQCLWMIKRAFGEEVPVPEIFGWRVDEENHVFLYMELIQGRTLLDRWNELTDLDKNSLCTQLSQITQTLRRLEQDPRQYIGSISYQKVQDYIFESHPKAGPFSTVREFHDWFSSLPQLWLPLSKKYKDPYRDLLPDNEDIKFTHADLHRANIIVSSSKPARILAIVDWAQAGWYPSYWEYCKALYTCWSEDEWRREWIDRFLSPRMREFELFSEYTMAMGSV</sequence>
<dbReference type="InterPro" id="IPR051678">
    <property type="entry name" value="AGP_Transferase"/>
</dbReference>
<name>S7ZGQ8_PENO1</name>
<dbReference type="EMBL" id="KB644412">
    <property type="protein sequence ID" value="EPS29835.1"/>
    <property type="molecule type" value="Genomic_DNA"/>
</dbReference>
<proteinExistence type="predicted"/>
<organism evidence="2 3">
    <name type="scientific">Penicillium oxalicum (strain 114-2 / CGMCC 5302)</name>
    <name type="common">Penicillium decumbens</name>
    <dbReference type="NCBI Taxonomy" id="933388"/>
    <lineage>
        <taxon>Eukaryota</taxon>
        <taxon>Fungi</taxon>
        <taxon>Dikarya</taxon>
        <taxon>Ascomycota</taxon>
        <taxon>Pezizomycotina</taxon>
        <taxon>Eurotiomycetes</taxon>
        <taxon>Eurotiomycetidae</taxon>
        <taxon>Eurotiales</taxon>
        <taxon>Aspergillaceae</taxon>
        <taxon>Penicillium</taxon>
    </lineage>
</organism>
<dbReference type="Gene3D" id="3.90.1200.10">
    <property type="match status" value="1"/>
</dbReference>
<dbReference type="Proteomes" id="UP000019376">
    <property type="component" value="Unassembled WGS sequence"/>
</dbReference>
<gene>
    <name evidence="2" type="ORF">PDE_04785</name>
</gene>
<dbReference type="STRING" id="933388.S7ZGQ8"/>
<dbReference type="PANTHER" id="PTHR21310:SF54">
    <property type="entry name" value="AMINOGLYCOSIDE PHOSPHOTRANSFERASE DOMAIN-CONTAINING PROTEIN"/>
    <property type="match status" value="1"/>
</dbReference>
<dbReference type="HOGENOM" id="CLU_021768_0_0_1"/>
<evidence type="ECO:0000313" key="3">
    <source>
        <dbReference type="Proteomes" id="UP000019376"/>
    </source>
</evidence>
<reference evidence="2 3" key="1">
    <citation type="journal article" date="2013" name="PLoS ONE">
        <title>Genomic and secretomic analyses reveal unique features of the lignocellulolytic enzyme system of Penicillium decumbens.</title>
        <authorList>
            <person name="Liu G."/>
            <person name="Zhang L."/>
            <person name="Wei X."/>
            <person name="Zou G."/>
            <person name="Qin Y."/>
            <person name="Ma L."/>
            <person name="Li J."/>
            <person name="Zheng H."/>
            <person name="Wang S."/>
            <person name="Wang C."/>
            <person name="Xun L."/>
            <person name="Zhao G.-P."/>
            <person name="Zhou Z."/>
            <person name="Qu Y."/>
        </authorList>
    </citation>
    <scope>NUCLEOTIDE SEQUENCE [LARGE SCALE GENOMIC DNA]</scope>
    <source>
        <strain evidence="3">114-2 / CGMCC 5302</strain>
    </source>
</reference>
<evidence type="ECO:0000313" key="2">
    <source>
        <dbReference type="EMBL" id="EPS29835.1"/>
    </source>
</evidence>
<dbReference type="eggNOG" id="ENOG502RYS9">
    <property type="taxonomic scope" value="Eukaryota"/>
</dbReference>
<evidence type="ECO:0000259" key="1">
    <source>
        <dbReference type="Pfam" id="PF01636"/>
    </source>
</evidence>
<dbReference type="OrthoDB" id="2906425at2759"/>
<dbReference type="PANTHER" id="PTHR21310">
    <property type="entry name" value="AMINOGLYCOSIDE PHOSPHOTRANSFERASE-RELATED-RELATED"/>
    <property type="match status" value="1"/>
</dbReference>
<dbReference type="PhylomeDB" id="S7ZGQ8"/>
<keyword evidence="3" id="KW-1185">Reference proteome</keyword>
<accession>S7ZGQ8</accession>
<feature type="domain" description="Aminoglycoside phosphotransferase" evidence="1">
    <location>
        <begin position="88"/>
        <end position="277"/>
    </location>
</feature>
<dbReference type="AlphaFoldDB" id="S7ZGQ8"/>
<protein>
    <recommendedName>
        <fullName evidence="1">Aminoglycoside phosphotransferase domain-containing protein</fullName>
    </recommendedName>
</protein>
<dbReference type="InterPro" id="IPR002575">
    <property type="entry name" value="Aminoglycoside_PTrfase"/>
</dbReference>
<dbReference type="SUPFAM" id="SSF56112">
    <property type="entry name" value="Protein kinase-like (PK-like)"/>
    <property type="match status" value="1"/>
</dbReference>
<dbReference type="InterPro" id="IPR011009">
    <property type="entry name" value="Kinase-like_dom_sf"/>
</dbReference>
<dbReference type="Pfam" id="PF01636">
    <property type="entry name" value="APH"/>
    <property type="match status" value="1"/>
</dbReference>